<evidence type="ECO:0000259" key="2">
    <source>
        <dbReference type="Pfam" id="PF19493"/>
    </source>
</evidence>
<feature type="domain" description="Trypsin-co-occurring" evidence="2">
    <location>
        <begin position="7"/>
        <end position="110"/>
    </location>
</feature>
<organism evidence="3 4">
    <name type="scientific">Streptantibioticus ferralitis</name>
    <dbReference type="NCBI Taxonomy" id="236510"/>
    <lineage>
        <taxon>Bacteria</taxon>
        <taxon>Bacillati</taxon>
        <taxon>Actinomycetota</taxon>
        <taxon>Actinomycetes</taxon>
        <taxon>Kitasatosporales</taxon>
        <taxon>Streptomycetaceae</taxon>
        <taxon>Streptantibioticus</taxon>
    </lineage>
</organism>
<feature type="compositionally biased region" description="Acidic residues" evidence="1">
    <location>
        <begin position="18"/>
        <end position="27"/>
    </location>
</feature>
<dbReference type="InterPro" id="IPR045794">
    <property type="entry name" value="Trypco1"/>
</dbReference>
<name>A0ABT5Z2H0_9ACTN</name>
<dbReference type="Pfam" id="PF19493">
    <property type="entry name" value="Trypco1"/>
    <property type="match status" value="1"/>
</dbReference>
<accession>A0ABT5Z2H0</accession>
<dbReference type="EMBL" id="JARHTQ010000013">
    <property type="protein sequence ID" value="MDF2258027.1"/>
    <property type="molecule type" value="Genomic_DNA"/>
</dbReference>
<keyword evidence="4" id="KW-1185">Reference proteome</keyword>
<dbReference type="RefSeq" id="WP_275816634.1">
    <property type="nucleotide sequence ID" value="NZ_BAAANM010000007.1"/>
</dbReference>
<dbReference type="Proteomes" id="UP001220022">
    <property type="component" value="Unassembled WGS sequence"/>
</dbReference>
<evidence type="ECO:0000313" key="4">
    <source>
        <dbReference type="Proteomes" id="UP001220022"/>
    </source>
</evidence>
<dbReference type="NCBIfam" id="NF041216">
    <property type="entry name" value="CU044_2847_fam"/>
    <property type="match status" value="1"/>
</dbReference>
<feature type="region of interest" description="Disordered" evidence="1">
    <location>
        <begin position="1"/>
        <end position="47"/>
    </location>
</feature>
<comment type="caution">
    <text evidence="3">The sequence shown here is derived from an EMBL/GenBank/DDBJ whole genome shotgun (WGS) entry which is preliminary data.</text>
</comment>
<evidence type="ECO:0000313" key="3">
    <source>
        <dbReference type="EMBL" id="MDF2258027.1"/>
    </source>
</evidence>
<reference evidence="3 4" key="1">
    <citation type="submission" date="2023-03" db="EMBL/GenBank/DDBJ databases">
        <title>Draft genome sequence of type strain Streptomyces ferralitis JCM 14344.</title>
        <authorList>
            <person name="Klaysubun C."/>
            <person name="Duangmal K."/>
        </authorList>
    </citation>
    <scope>NUCLEOTIDE SEQUENCE [LARGE SCALE GENOMIC DNA]</scope>
    <source>
        <strain evidence="3 4">JCM 14344</strain>
    </source>
</reference>
<sequence length="115" mass="12184">MGQLTRIPLDGGGVIVVETDEGPDGGDDENRRARVSRGQDAARQTAETLQSTLARVQPALTAVVGQVRALAQPPDKVSVEFGIKITAEAGAVIARAATEANFTVKAEWSREQSRE</sequence>
<gene>
    <name evidence="3" type="ORF">P2L57_20585</name>
</gene>
<protein>
    <submittedName>
        <fullName evidence="3">CU044_2847 family protein</fullName>
    </submittedName>
</protein>
<proteinExistence type="predicted"/>
<evidence type="ECO:0000256" key="1">
    <source>
        <dbReference type="SAM" id="MobiDB-lite"/>
    </source>
</evidence>